<dbReference type="PRINTS" id="PR00449">
    <property type="entry name" value="RASTRNSFRMNG"/>
</dbReference>
<reference evidence="5 6" key="1">
    <citation type="submission" date="2016-07" db="EMBL/GenBank/DDBJ databases">
        <title>Pervasive Adenine N6-methylation of Active Genes in Fungi.</title>
        <authorList>
            <consortium name="DOE Joint Genome Institute"/>
            <person name="Mondo S.J."/>
            <person name="Dannebaum R.O."/>
            <person name="Kuo R.C."/>
            <person name="Labutti K."/>
            <person name="Haridas S."/>
            <person name="Kuo A."/>
            <person name="Salamov A."/>
            <person name="Ahrendt S.R."/>
            <person name="Lipzen A."/>
            <person name="Sullivan W."/>
            <person name="Andreopoulos W.B."/>
            <person name="Clum A."/>
            <person name="Lindquist E."/>
            <person name="Daum C."/>
            <person name="Ramamoorthy G.K."/>
            <person name="Gryganskyi A."/>
            <person name="Culley D."/>
            <person name="Magnuson J.K."/>
            <person name="James T.Y."/>
            <person name="O'Malley M.A."/>
            <person name="Stajich J.E."/>
            <person name="Spatafora J.W."/>
            <person name="Visel A."/>
            <person name="Grigoriev I.V."/>
        </authorList>
    </citation>
    <scope>NUCLEOTIDE SEQUENCE [LARGE SCALE GENOMIC DNA]</scope>
    <source>
        <strain evidence="5 6">62-1032</strain>
    </source>
</reference>
<dbReference type="PROSITE" id="PS51419">
    <property type="entry name" value="RAB"/>
    <property type="match status" value="1"/>
</dbReference>
<comment type="caution">
    <text evidence="5">The sequence shown here is derived from an EMBL/GenBank/DDBJ whole genome shotgun (WGS) entry which is preliminary data.</text>
</comment>
<dbReference type="GO" id="GO:0003924">
    <property type="term" value="F:GTPase activity"/>
    <property type="evidence" value="ECO:0007669"/>
    <property type="project" value="InterPro"/>
</dbReference>
<dbReference type="InterPro" id="IPR027417">
    <property type="entry name" value="P-loop_NTPase"/>
</dbReference>
<dbReference type="CDD" id="cd00876">
    <property type="entry name" value="Ras"/>
    <property type="match status" value="1"/>
</dbReference>
<evidence type="ECO:0000256" key="4">
    <source>
        <dbReference type="SAM" id="MobiDB-lite"/>
    </source>
</evidence>
<dbReference type="GO" id="GO:0007165">
    <property type="term" value="P:signal transduction"/>
    <property type="evidence" value="ECO:0007669"/>
    <property type="project" value="InterPro"/>
</dbReference>
<dbReference type="EMBL" id="MCGR01000022">
    <property type="protein sequence ID" value="ORY81837.1"/>
    <property type="molecule type" value="Genomic_DNA"/>
</dbReference>
<feature type="compositionally biased region" description="Basic and acidic residues" evidence="4">
    <location>
        <begin position="239"/>
        <end position="255"/>
    </location>
</feature>
<evidence type="ECO:0000313" key="5">
    <source>
        <dbReference type="EMBL" id="ORY81837.1"/>
    </source>
</evidence>
<dbReference type="Proteomes" id="UP000193467">
    <property type="component" value="Unassembled WGS sequence"/>
</dbReference>
<evidence type="ECO:0000256" key="3">
    <source>
        <dbReference type="ARBA" id="ARBA00023134"/>
    </source>
</evidence>
<gene>
    <name evidence="5" type="ORF">BCR35DRAFT_265782</name>
</gene>
<dbReference type="GO" id="GO:0005525">
    <property type="term" value="F:GTP binding"/>
    <property type="evidence" value="ECO:0007669"/>
    <property type="project" value="UniProtKB-KW"/>
</dbReference>
<keyword evidence="3" id="KW-0342">GTP-binding</keyword>
<protein>
    <submittedName>
        <fullName evidence="5">Ras family-domain-containing protein</fullName>
    </submittedName>
</protein>
<accession>A0A1Y2FDY4</accession>
<proteinExistence type="predicted"/>
<dbReference type="Pfam" id="PF00071">
    <property type="entry name" value="Ras"/>
    <property type="match status" value="1"/>
</dbReference>
<organism evidence="5 6">
    <name type="scientific">Leucosporidium creatinivorum</name>
    <dbReference type="NCBI Taxonomy" id="106004"/>
    <lineage>
        <taxon>Eukaryota</taxon>
        <taxon>Fungi</taxon>
        <taxon>Dikarya</taxon>
        <taxon>Basidiomycota</taxon>
        <taxon>Pucciniomycotina</taxon>
        <taxon>Microbotryomycetes</taxon>
        <taxon>Leucosporidiales</taxon>
        <taxon>Leucosporidium</taxon>
    </lineage>
</organism>
<dbReference type="OrthoDB" id="2528393at2759"/>
<dbReference type="InterPro" id="IPR005225">
    <property type="entry name" value="Small_GTP-bd"/>
</dbReference>
<dbReference type="InterPro" id="IPR020849">
    <property type="entry name" value="Small_GTPase_Ras-type"/>
</dbReference>
<dbReference type="InParanoid" id="A0A1Y2FDY4"/>
<feature type="region of interest" description="Disordered" evidence="4">
    <location>
        <begin position="239"/>
        <end position="276"/>
    </location>
</feature>
<dbReference type="STRING" id="106004.A0A1Y2FDY4"/>
<dbReference type="SUPFAM" id="SSF52540">
    <property type="entry name" value="P-loop containing nucleoside triphosphate hydrolases"/>
    <property type="match status" value="1"/>
</dbReference>
<dbReference type="PROSITE" id="PS51420">
    <property type="entry name" value="RHO"/>
    <property type="match status" value="1"/>
</dbReference>
<evidence type="ECO:0000256" key="2">
    <source>
        <dbReference type="ARBA" id="ARBA00022741"/>
    </source>
</evidence>
<keyword evidence="2" id="KW-0547">Nucleotide-binding</keyword>
<sequence>MLTLSWLSAGDGGVGKSSVTLSLLRREFSHDYDPTIEDSYSTNITVDGQEYSVSLVDTAGQEEYRGAWGESTVREGDGFICCYSIDSATSFELVPDFLHVIRKVKHSQDNPTPAPTPENTPFPFLLVGNKCDLPPNRRVVSAQTGLAFARGAGGLFYETSALQRVNIDDAFASLVRAIARSKAARVAYLKSHPKDKDCDGFNGNVGVLDKLEAAAKESSARTISGLEDEEELSLEAARERQRSQRGKRSDLAMDRRRSKSIGGLGRDPSTYGEKQGGCGCVVC</sequence>
<evidence type="ECO:0000256" key="1">
    <source>
        <dbReference type="ARBA" id="ARBA00004342"/>
    </source>
</evidence>
<evidence type="ECO:0000313" key="6">
    <source>
        <dbReference type="Proteomes" id="UP000193467"/>
    </source>
</evidence>
<dbReference type="AlphaFoldDB" id="A0A1Y2FDY4"/>
<comment type="subcellular location">
    <subcellularLocation>
        <location evidence="1">Cell membrane</location>
        <topology evidence="1">Lipid-anchor</topology>
        <orientation evidence="1">Cytoplasmic side</orientation>
    </subcellularLocation>
</comment>
<dbReference type="PANTHER" id="PTHR24070">
    <property type="entry name" value="RAS, DI-RAS, AND RHEB FAMILY MEMBERS OF SMALL GTPASE SUPERFAMILY"/>
    <property type="match status" value="1"/>
</dbReference>
<dbReference type="NCBIfam" id="TIGR00231">
    <property type="entry name" value="small_GTP"/>
    <property type="match status" value="1"/>
</dbReference>
<dbReference type="SMART" id="SM00174">
    <property type="entry name" value="RHO"/>
    <property type="match status" value="1"/>
</dbReference>
<dbReference type="SMART" id="SM00175">
    <property type="entry name" value="RAB"/>
    <property type="match status" value="1"/>
</dbReference>
<dbReference type="InterPro" id="IPR001806">
    <property type="entry name" value="Small_GTPase"/>
</dbReference>
<dbReference type="GO" id="GO:0005886">
    <property type="term" value="C:plasma membrane"/>
    <property type="evidence" value="ECO:0007669"/>
    <property type="project" value="UniProtKB-SubCell"/>
</dbReference>
<keyword evidence="6" id="KW-1185">Reference proteome</keyword>
<name>A0A1Y2FDY4_9BASI</name>
<dbReference type="Gene3D" id="3.40.50.300">
    <property type="entry name" value="P-loop containing nucleotide triphosphate hydrolases"/>
    <property type="match status" value="1"/>
</dbReference>
<dbReference type="SMART" id="SM00173">
    <property type="entry name" value="RAS"/>
    <property type="match status" value="1"/>
</dbReference>
<dbReference type="PROSITE" id="PS51421">
    <property type="entry name" value="RAS"/>
    <property type="match status" value="1"/>
</dbReference>